<protein>
    <submittedName>
        <fullName evidence="2">Peptidase S1 domain-containing protein</fullName>
    </submittedName>
</protein>
<evidence type="ECO:0000313" key="2">
    <source>
        <dbReference type="WBParaSite" id="ES5_v2.g26851.t1"/>
    </source>
</evidence>
<dbReference type="Proteomes" id="UP000887579">
    <property type="component" value="Unplaced"/>
</dbReference>
<reference evidence="2" key="1">
    <citation type="submission" date="2022-11" db="UniProtKB">
        <authorList>
            <consortium name="WormBaseParasite"/>
        </authorList>
    </citation>
    <scope>IDENTIFICATION</scope>
</reference>
<proteinExistence type="predicted"/>
<accession>A0AC34GAX2</accession>
<sequence>MFYIFVVFFLCFFSLTESIPIPDESRKFECGNSDAIDRYGNIANNGGHGYSNRIMGGVVSPPRYWPWIVALIGEGAECTGEIIGDRWIITAKHCKEEVDSGFFVIGTRNKYRVTNETKYEIKTSYLPDDKSDIMLVELSQNLKYSKSISPICISKSIEPKVGDIAVVAGFGTLFIEYDADSDTGVDSEPTNLLHEGLVTIKDKDECRQKINYTMEFDICAGGINRGINRGVMSGDSGGPIMGVKNHKFYLYGSVSGGEAFQITKNDNLTVNELGKI</sequence>
<organism evidence="1 2">
    <name type="scientific">Panagrolaimus sp. ES5</name>
    <dbReference type="NCBI Taxonomy" id="591445"/>
    <lineage>
        <taxon>Eukaryota</taxon>
        <taxon>Metazoa</taxon>
        <taxon>Ecdysozoa</taxon>
        <taxon>Nematoda</taxon>
        <taxon>Chromadorea</taxon>
        <taxon>Rhabditida</taxon>
        <taxon>Tylenchina</taxon>
        <taxon>Panagrolaimomorpha</taxon>
        <taxon>Panagrolaimoidea</taxon>
        <taxon>Panagrolaimidae</taxon>
        <taxon>Panagrolaimus</taxon>
    </lineage>
</organism>
<evidence type="ECO:0000313" key="1">
    <source>
        <dbReference type="Proteomes" id="UP000887579"/>
    </source>
</evidence>
<name>A0AC34GAX2_9BILA</name>
<dbReference type="WBParaSite" id="ES5_v2.g26851.t1">
    <property type="protein sequence ID" value="ES5_v2.g26851.t1"/>
    <property type="gene ID" value="ES5_v2.g26851"/>
</dbReference>